<name>A0A0A0HSC4_PARBD</name>
<dbReference type="RefSeq" id="XP_010759880.1">
    <property type="nucleotide sequence ID" value="XM_010761578.1"/>
</dbReference>
<dbReference type="KEGG" id="pbn:PADG_11649"/>
<dbReference type="OrthoDB" id="3746940at2759"/>
<dbReference type="HOGENOM" id="CLU_182412_0_0_1"/>
<sequence>MARGDNALAGREEKDIPCHFFQPTDTYRKIYFKGYYLSISNPKTGDNPVHHDAMLLGQEVIKEYQPFDVPPGYCVYIRVASVYFEVQNDIVTSIP</sequence>
<dbReference type="VEuPathDB" id="FungiDB:PADG_11649"/>
<accession>A0A0A0HSC4</accession>
<dbReference type="InParanoid" id="A0A0A0HSC4"/>
<dbReference type="AlphaFoldDB" id="A0A0A0HSC4"/>
<evidence type="ECO:0000313" key="2">
    <source>
        <dbReference type="Proteomes" id="UP000001628"/>
    </source>
</evidence>
<keyword evidence="2" id="KW-1185">Reference proteome</keyword>
<gene>
    <name evidence="1" type="ORF">PADG_11649</name>
</gene>
<dbReference type="eggNOG" id="ENOG502RAF5">
    <property type="taxonomic scope" value="Eukaryota"/>
</dbReference>
<proteinExistence type="predicted"/>
<reference evidence="1 2" key="1">
    <citation type="journal article" date="2011" name="PLoS Genet.">
        <title>Comparative genomic analysis of human fungal pathogens causing paracoccidioidomycosis.</title>
        <authorList>
            <person name="Desjardins C.A."/>
            <person name="Champion M.D."/>
            <person name="Holder J.W."/>
            <person name="Muszewska A."/>
            <person name="Goldberg J."/>
            <person name="Bailao A.M."/>
            <person name="Brigido M.M."/>
            <person name="Ferreira M.E."/>
            <person name="Garcia A.M."/>
            <person name="Grynberg M."/>
            <person name="Gujja S."/>
            <person name="Heiman D.I."/>
            <person name="Henn M.R."/>
            <person name="Kodira C.D."/>
            <person name="Leon-Narvaez H."/>
            <person name="Longo L.V."/>
            <person name="Ma L.J."/>
            <person name="Malavazi I."/>
            <person name="Matsuo A.L."/>
            <person name="Morais F.V."/>
            <person name="Pereira M."/>
            <person name="Rodriguez-Brito S."/>
            <person name="Sakthikumar S."/>
            <person name="Salem-Izacc S.M."/>
            <person name="Sykes S.M."/>
            <person name="Teixeira M.M."/>
            <person name="Vallejo M.C."/>
            <person name="Walter M.E."/>
            <person name="Yandava C."/>
            <person name="Young S."/>
            <person name="Zeng Q."/>
            <person name="Zucker J."/>
            <person name="Felipe M.S."/>
            <person name="Goldman G.H."/>
            <person name="Haas B.J."/>
            <person name="McEwen J.G."/>
            <person name="Nino-Vega G."/>
            <person name="Puccia R."/>
            <person name="San-Blas G."/>
            <person name="Soares C.M."/>
            <person name="Birren B.W."/>
            <person name="Cuomo C.A."/>
        </authorList>
    </citation>
    <scope>NUCLEOTIDE SEQUENCE [LARGE SCALE GENOMIC DNA]</scope>
    <source>
        <strain evidence="1 2">Pb18</strain>
    </source>
</reference>
<dbReference type="EMBL" id="KN275960">
    <property type="protein sequence ID" value="KGM92114.1"/>
    <property type="molecule type" value="Genomic_DNA"/>
</dbReference>
<protein>
    <submittedName>
        <fullName evidence="1">Uncharacterized protein</fullName>
    </submittedName>
</protein>
<dbReference type="GeneID" id="22587546"/>
<dbReference type="OMA" id="NPVHHDA"/>
<organism evidence="1 2">
    <name type="scientific">Paracoccidioides brasiliensis (strain Pb18)</name>
    <dbReference type="NCBI Taxonomy" id="502780"/>
    <lineage>
        <taxon>Eukaryota</taxon>
        <taxon>Fungi</taxon>
        <taxon>Dikarya</taxon>
        <taxon>Ascomycota</taxon>
        <taxon>Pezizomycotina</taxon>
        <taxon>Eurotiomycetes</taxon>
        <taxon>Eurotiomycetidae</taxon>
        <taxon>Onygenales</taxon>
        <taxon>Ajellomycetaceae</taxon>
        <taxon>Paracoccidioides</taxon>
    </lineage>
</organism>
<dbReference type="Proteomes" id="UP000001628">
    <property type="component" value="Unassembled WGS sequence"/>
</dbReference>
<evidence type="ECO:0000313" key="1">
    <source>
        <dbReference type="EMBL" id="KGM92114.1"/>
    </source>
</evidence>